<dbReference type="Gene3D" id="2.60.120.620">
    <property type="entry name" value="q2cbj1_9rhob like domain"/>
    <property type="match status" value="1"/>
</dbReference>
<dbReference type="InterPro" id="IPR018655">
    <property type="entry name" value="DUF2086"/>
</dbReference>
<comment type="caution">
    <text evidence="1">The sequence shown here is derived from an EMBL/GenBank/DDBJ whole genome shotgun (WGS) entry which is preliminary data.</text>
</comment>
<organism evidence="1 2">
    <name type="scientific">Dyella kyungheensis</name>
    <dbReference type="NCBI Taxonomy" id="1242174"/>
    <lineage>
        <taxon>Bacteria</taxon>
        <taxon>Pseudomonadati</taxon>
        <taxon>Pseudomonadota</taxon>
        <taxon>Gammaproteobacteria</taxon>
        <taxon>Lysobacterales</taxon>
        <taxon>Rhodanobacteraceae</taxon>
        <taxon>Dyella</taxon>
    </lineage>
</organism>
<gene>
    <name evidence="1" type="ORF">ISP20_12625</name>
</gene>
<dbReference type="EMBL" id="JADIKC010000005">
    <property type="protein sequence ID" value="MBM7122000.1"/>
    <property type="molecule type" value="Genomic_DNA"/>
</dbReference>
<sequence length="245" mass="27683">MHARLTDSPSQPIASRIDAIDWQIALSELDERGSTVIQGLLDTGRCDHIAGQYANESLYRSRVVMARHNFGRGEYKYFRYPLPDPVQPLRSALYPHLAPLANQWNARMGIEVQYPATHEAFLARCHDAGQTRSTPLLLKYGPGDYNCLHQDLYGEHVFPLQVAILLSEPGRDFSGGEFVLTEQRPRMQSRVEVVPLRQGDAVIFAVNQRPVAGSRGSYRVTMRHGVSRMRHGQRHTLGIIFHDAQ</sequence>
<keyword evidence="2" id="KW-1185">Reference proteome</keyword>
<dbReference type="RefSeq" id="WP_204636443.1">
    <property type="nucleotide sequence ID" value="NZ_JADIKC010000005.1"/>
</dbReference>
<dbReference type="Proteomes" id="UP001430065">
    <property type="component" value="Unassembled WGS sequence"/>
</dbReference>
<dbReference type="Pfam" id="PF09859">
    <property type="entry name" value="Oxygenase-NA"/>
    <property type="match status" value="1"/>
</dbReference>
<proteinExistence type="predicted"/>
<evidence type="ECO:0000313" key="2">
    <source>
        <dbReference type="Proteomes" id="UP001430065"/>
    </source>
</evidence>
<protein>
    <submittedName>
        <fullName evidence="1">2OG-Fe(II) oxygenase</fullName>
    </submittedName>
</protein>
<name>A0ABS2JT60_9GAMM</name>
<reference evidence="1 2" key="1">
    <citation type="submission" date="2020-10" db="EMBL/GenBank/DDBJ databases">
        <title>Phylogeny of dyella-like bacteria.</title>
        <authorList>
            <person name="Fu J."/>
        </authorList>
    </citation>
    <scope>NUCLEOTIDE SEQUENCE [LARGE SCALE GENOMIC DNA]</scope>
    <source>
        <strain evidence="1 2">THG-B117</strain>
    </source>
</reference>
<accession>A0ABS2JT60</accession>
<evidence type="ECO:0000313" key="1">
    <source>
        <dbReference type="EMBL" id="MBM7122000.1"/>
    </source>
</evidence>